<accession>A0ABW5R9D7</accession>
<comment type="caution">
    <text evidence="2">The sequence shown here is derived from an EMBL/GenBank/DDBJ whole genome shotgun (WGS) entry which is preliminary data.</text>
</comment>
<keyword evidence="3" id="KW-1185">Reference proteome</keyword>
<feature type="compositionally biased region" description="Basic residues" evidence="1">
    <location>
        <begin position="1"/>
        <end position="10"/>
    </location>
</feature>
<sequence length="60" mass="6832">MKRSLRRSAARRSPLYASAASRKGKWNSRQKVIVITTEGKEAVGTVVYERKAHYHKPTFA</sequence>
<dbReference type="EMBL" id="JBHUMM010000010">
    <property type="protein sequence ID" value="MFD2671214.1"/>
    <property type="molecule type" value="Genomic_DNA"/>
</dbReference>
<evidence type="ECO:0000313" key="2">
    <source>
        <dbReference type="EMBL" id="MFD2671214.1"/>
    </source>
</evidence>
<name>A0ABW5R9D7_9BACL</name>
<organism evidence="2 3">
    <name type="scientific">Marinicrinis sediminis</name>
    <dbReference type="NCBI Taxonomy" id="1652465"/>
    <lineage>
        <taxon>Bacteria</taxon>
        <taxon>Bacillati</taxon>
        <taxon>Bacillota</taxon>
        <taxon>Bacilli</taxon>
        <taxon>Bacillales</taxon>
        <taxon>Paenibacillaceae</taxon>
    </lineage>
</organism>
<feature type="region of interest" description="Disordered" evidence="1">
    <location>
        <begin position="1"/>
        <end position="25"/>
    </location>
</feature>
<dbReference type="Proteomes" id="UP001597497">
    <property type="component" value="Unassembled WGS sequence"/>
</dbReference>
<reference evidence="3" key="1">
    <citation type="journal article" date="2019" name="Int. J. Syst. Evol. Microbiol.">
        <title>The Global Catalogue of Microorganisms (GCM) 10K type strain sequencing project: providing services to taxonomists for standard genome sequencing and annotation.</title>
        <authorList>
            <consortium name="The Broad Institute Genomics Platform"/>
            <consortium name="The Broad Institute Genome Sequencing Center for Infectious Disease"/>
            <person name="Wu L."/>
            <person name="Ma J."/>
        </authorList>
    </citation>
    <scope>NUCLEOTIDE SEQUENCE [LARGE SCALE GENOMIC DNA]</scope>
    <source>
        <strain evidence="3">KCTC 33676</strain>
    </source>
</reference>
<feature type="compositionally biased region" description="Low complexity" evidence="1">
    <location>
        <begin position="11"/>
        <end position="21"/>
    </location>
</feature>
<proteinExistence type="predicted"/>
<evidence type="ECO:0000256" key="1">
    <source>
        <dbReference type="SAM" id="MobiDB-lite"/>
    </source>
</evidence>
<dbReference type="RefSeq" id="WP_379928651.1">
    <property type="nucleotide sequence ID" value="NZ_JBHUMM010000010.1"/>
</dbReference>
<evidence type="ECO:0000313" key="3">
    <source>
        <dbReference type="Proteomes" id="UP001597497"/>
    </source>
</evidence>
<gene>
    <name evidence="2" type="ORF">ACFSUC_06305</name>
</gene>
<protein>
    <submittedName>
        <fullName evidence="2">Uncharacterized protein</fullName>
    </submittedName>
</protein>